<dbReference type="PANTHER" id="PTHR12941:SF10">
    <property type="entry name" value="ER MEMBRANE PROTEIN COMPLEX SUBUNIT 8_9 HOMOLOG"/>
    <property type="match status" value="1"/>
</dbReference>
<reference evidence="3" key="1">
    <citation type="submission" date="2019-03" db="EMBL/GenBank/DDBJ databases">
        <title>Long read genome sequence of the mycoparasitic Pythium oligandrum ATCC 38472 isolated from sugarbeet rhizosphere.</title>
        <authorList>
            <person name="Gaulin E."/>
        </authorList>
    </citation>
    <scope>NUCLEOTIDE SEQUENCE</scope>
    <source>
        <strain evidence="3">ATCC 38472_TT</strain>
    </source>
</reference>
<gene>
    <name evidence="3" type="ORF">Poli38472_001758</name>
</gene>
<accession>A0A8K1FS27</accession>
<dbReference type="PROSITE" id="PS50249">
    <property type="entry name" value="MPN"/>
    <property type="match status" value="1"/>
</dbReference>
<dbReference type="InterPro" id="IPR005366">
    <property type="entry name" value="EMC8/9"/>
</dbReference>
<comment type="caution">
    <text evidence="3">The sequence shown here is derived from an EMBL/GenBank/DDBJ whole genome shotgun (WGS) entry which is preliminary data.</text>
</comment>
<evidence type="ECO:0000313" key="4">
    <source>
        <dbReference type="Proteomes" id="UP000794436"/>
    </source>
</evidence>
<sequence>MTDYRLFPEAYVKLLLHVAKHPSSTCSGLLIGEAAGQTVEISDVVPLFHHESPLAPLTEVACTMVDTWCEQQKKKIVGYYHANGIGLEAQPSLSLSGEKIADQIESNNARSCVLLVENAQLNSESKTGLQLLLKDVKRGWVRVDNRLHLTEESSGEGSPVKLFSQALQQHVEDEIVDMDEHFEDVRKDWRNQHVLQLLKLNV</sequence>
<dbReference type="Gene3D" id="3.40.140.10">
    <property type="entry name" value="Cytidine Deaminase, domain 2"/>
    <property type="match status" value="1"/>
</dbReference>
<dbReference type="InterPro" id="IPR037518">
    <property type="entry name" value="MPN"/>
</dbReference>
<evidence type="ECO:0000256" key="1">
    <source>
        <dbReference type="ARBA" id="ARBA00007461"/>
    </source>
</evidence>
<protein>
    <recommendedName>
        <fullName evidence="2">MPN domain-containing protein</fullName>
    </recommendedName>
</protein>
<name>A0A8K1FS27_PYTOL</name>
<comment type="similarity">
    <text evidence="1">Belongs to the EMC8/EMC9 family.</text>
</comment>
<dbReference type="EMBL" id="SPLM01000001">
    <property type="protein sequence ID" value="TMW69602.1"/>
    <property type="molecule type" value="Genomic_DNA"/>
</dbReference>
<organism evidence="3 4">
    <name type="scientific">Pythium oligandrum</name>
    <name type="common">Mycoparasitic fungus</name>
    <dbReference type="NCBI Taxonomy" id="41045"/>
    <lineage>
        <taxon>Eukaryota</taxon>
        <taxon>Sar</taxon>
        <taxon>Stramenopiles</taxon>
        <taxon>Oomycota</taxon>
        <taxon>Peronosporomycetes</taxon>
        <taxon>Pythiales</taxon>
        <taxon>Pythiaceae</taxon>
        <taxon>Pythium</taxon>
    </lineage>
</organism>
<dbReference type="Proteomes" id="UP000794436">
    <property type="component" value="Unassembled WGS sequence"/>
</dbReference>
<dbReference type="GO" id="GO:0072546">
    <property type="term" value="C:EMC complex"/>
    <property type="evidence" value="ECO:0007669"/>
    <property type="project" value="InterPro"/>
</dbReference>
<keyword evidence="4" id="KW-1185">Reference proteome</keyword>
<dbReference type="PANTHER" id="PTHR12941">
    <property type="entry name" value="ER MEMBRANE PROTEIN COMPLEX"/>
    <property type="match status" value="1"/>
</dbReference>
<evidence type="ECO:0000259" key="2">
    <source>
        <dbReference type="PROSITE" id="PS50249"/>
    </source>
</evidence>
<dbReference type="Pfam" id="PF03665">
    <property type="entry name" value="UPF0172"/>
    <property type="match status" value="1"/>
</dbReference>
<evidence type="ECO:0000313" key="3">
    <source>
        <dbReference type="EMBL" id="TMW69602.1"/>
    </source>
</evidence>
<dbReference type="CDD" id="cd08060">
    <property type="entry name" value="MPN_UPF0172"/>
    <property type="match status" value="1"/>
</dbReference>
<dbReference type="OrthoDB" id="194468at2759"/>
<dbReference type="AlphaFoldDB" id="A0A8K1FS27"/>
<proteinExistence type="inferred from homology"/>
<feature type="domain" description="MPN" evidence="2">
    <location>
        <begin position="4"/>
        <end position="135"/>
    </location>
</feature>